<evidence type="ECO:0000256" key="3">
    <source>
        <dbReference type="SAM" id="MobiDB-lite"/>
    </source>
</evidence>
<comment type="caution">
    <text evidence="6">The sequence shown here is derived from an EMBL/GenBank/DDBJ whole genome shotgun (WGS) entry which is preliminary data.</text>
</comment>
<feature type="transmembrane region" description="Helical" evidence="4">
    <location>
        <begin position="144"/>
        <end position="161"/>
    </location>
</feature>
<feature type="transmembrane region" description="Helical" evidence="4">
    <location>
        <begin position="72"/>
        <end position="92"/>
    </location>
</feature>
<proteinExistence type="predicted"/>
<keyword evidence="4" id="KW-0472">Membrane</keyword>
<dbReference type="AlphaFoldDB" id="A0A7C1FU60"/>
<dbReference type="SUPFAM" id="SSF55781">
    <property type="entry name" value="GAF domain-like"/>
    <property type="match status" value="1"/>
</dbReference>
<feature type="transmembrane region" description="Helical" evidence="4">
    <location>
        <begin position="6"/>
        <end position="28"/>
    </location>
</feature>
<name>A0A7C1FU60_9CHLR</name>
<feature type="region of interest" description="Disordered" evidence="3">
    <location>
        <begin position="647"/>
        <end position="676"/>
    </location>
</feature>
<sequence length="676" mass="75762">MTAILNFINVLASSVLVILCFSLLAYTLTYNFRNPVARRFALMLAFLMVVFAADVALDSVSSAASANRWLRLQWLGIAMTPAAAYLFSVSVLETTNYRVRRRRWVGMAALAISTASAIDAIWGNAIVGRVYFRPPLSYLEGGPLFWPFAAYYVTVIGLAWANIWKAQRRCLTESTRTRMTYLLIGFIAPGISVFPYLIAFALIFGPRESSWLVLLLSIVGNIVVGFLLLLMSYTVAYFGVITPDRVVRYRLLRFFMRGPFVAILVILAIQITPPIERTLGLPRNVILFSIITGVVVLSQLALSVTKSAVDRLIYREDREEIAWLRELDRRMLTTSDLRQLLENNLISLCELLRAPSAFVAAVSGPDLVLEAMVGPDEKRKQILSIDDWSDALGRALRERKELQRGGMQQPYSHRGYWLWPLVEQVPEDESMRVIGLLGVQARTQTPLFTSDEARVIDVILSRTTRALVDRKLQQRVLANLRYIIPDIEHIQQLRGVVPYAAPDSAQEPVEALLDPSPIHSPEFEAWVKDALSHYWGGPKLTHSPLMKLRVVGEMLSQADDDPTRALRLVLGQALERLRPEGKQNFTAPEWLLYNILEMRFVQGRKVREIADRLAISESDLYRKQRVAIGQLARVLSEMEQSNAVDSIAAPAGDTEPARKAGAAMGVAQASARSPKP</sequence>
<dbReference type="InterPro" id="IPR013324">
    <property type="entry name" value="RNA_pol_sigma_r3/r4-like"/>
</dbReference>
<feature type="transmembrane region" description="Helical" evidence="4">
    <location>
        <begin position="285"/>
        <end position="305"/>
    </location>
</feature>
<reference evidence="6" key="1">
    <citation type="journal article" date="2020" name="mSystems">
        <title>Genome- and Community-Level Interaction Insights into Carbon Utilization and Element Cycling Functions of Hydrothermarchaeota in Hydrothermal Sediment.</title>
        <authorList>
            <person name="Zhou Z."/>
            <person name="Liu Y."/>
            <person name="Xu W."/>
            <person name="Pan J."/>
            <person name="Luo Z.H."/>
            <person name="Li M."/>
        </authorList>
    </citation>
    <scope>NUCLEOTIDE SEQUENCE [LARGE SCALE GENOMIC DNA]</scope>
    <source>
        <strain evidence="6">SpSt-289</strain>
    </source>
</reference>
<gene>
    <name evidence="6" type="ORF">ENQ20_18035</name>
</gene>
<feature type="transmembrane region" description="Helical" evidence="4">
    <location>
        <begin position="181"/>
        <end position="205"/>
    </location>
</feature>
<feature type="transmembrane region" description="Helical" evidence="4">
    <location>
        <begin position="104"/>
        <end position="132"/>
    </location>
</feature>
<feature type="compositionally biased region" description="Low complexity" evidence="3">
    <location>
        <begin position="659"/>
        <end position="676"/>
    </location>
</feature>
<evidence type="ECO:0000256" key="2">
    <source>
        <dbReference type="ARBA" id="ARBA00023163"/>
    </source>
</evidence>
<protein>
    <recommendedName>
        <fullName evidence="5">Histidine kinase N-terminal 7TM region domain-containing protein</fullName>
    </recommendedName>
</protein>
<dbReference type="InterPro" id="IPR031621">
    <property type="entry name" value="HisKA_7TM"/>
</dbReference>
<feature type="transmembrane region" description="Helical" evidence="4">
    <location>
        <begin position="40"/>
        <end position="60"/>
    </location>
</feature>
<dbReference type="InterPro" id="IPR029016">
    <property type="entry name" value="GAF-like_dom_sf"/>
</dbReference>
<keyword evidence="4" id="KW-0812">Transmembrane</keyword>
<dbReference type="Gene3D" id="1.10.10.10">
    <property type="entry name" value="Winged helix-like DNA-binding domain superfamily/Winged helix DNA-binding domain"/>
    <property type="match status" value="1"/>
</dbReference>
<keyword evidence="4" id="KW-1133">Transmembrane helix</keyword>
<dbReference type="InterPro" id="IPR036388">
    <property type="entry name" value="WH-like_DNA-bd_sf"/>
</dbReference>
<dbReference type="EMBL" id="DSMG01000190">
    <property type="protein sequence ID" value="HDX33360.1"/>
    <property type="molecule type" value="Genomic_DNA"/>
</dbReference>
<evidence type="ECO:0000259" key="5">
    <source>
        <dbReference type="Pfam" id="PF16927"/>
    </source>
</evidence>
<evidence type="ECO:0000313" key="6">
    <source>
        <dbReference type="EMBL" id="HDX33360.1"/>
    </source>
</evidence>
<keyword evidence="2" id="KW-0804">Transcription</keyword>
<dbReference type="Gene3D" id="3.30.450.40">
    <property type="match status" value="1"/>
</dbReference>
<organism evidence="6">
    <name type="scientific">Caldilinea aerophila</name>
    <dbReference type="NCBI Taxonomy" id="133453"/>
    <lineage>
        <taxon>Bacteria</taxon>
        <taxon>Bacillati</taxon>
        <taxon>Chloroflexota</taxon>
        <taxon>Caldilineae</taxon>
        <taxon>Caldilineales</taxon>
        <taxon>Caldilineaceae</taxon>
        <taxon>Caldilinea</taxon>
    </lineage>
</organism>
<evidence type="ECO:0000256" key="4">
    <source>
        <dbReference type="SAM" id="Phobius"/>
    </source>
</evidence>
<evidence type="ECO:0000256" key="1">
    <source>
        <dbReference type="ARBA" id="ARBA00023015"/>
    </source>
</evidence>
<feature type="transmembrane region" description="Helical" evidence="4">
    <location>
        <begin position="254"/>
        <end position="273"/>
    </location>
</feature>
<accession>A0A7C1FU60</accession>
<feature type="transmembrane region" description="Helical" evidence="4">
    <location>
        <begin position="211"/>
        <end position="242"/>
    </location>
</feature>
<feature type="domain" description="Histidine kinase N-terminal 7TM region" evidence="5">
    <location>
        <begin position="15"/>
        <end position="201"/>
    </location>
</feature>
<dbReference type="SUPFAM" id="SSF88659">
    <property type="entry name" value="Sigma3 and sigma4 domains of RNA polymerase sigma factors"/>
    <property type="match status" value="1"/>
</dbReference>
<keyword evidence="1" id="KW-0805">Transcription regulation</keyword>
<dbReference type="Pfam" id="PF16927">
    <property type="entry name" value="HisKA_7TM"/>
    <property type="match status" value="1"/>
</dbReference>